<protein>
    <submittedName>
        <fullName evidence="1">Uncharacterized protein</fullName>
    </submittedName>
</protein>
<proteinExistence type="predicted"/>
<comment type="caution">
    <text evidence="1">The sequence shown here is derived from an EMBL/GenBank/DDBJ whole genome shotgun (WGS) entry which is preliminary data.</text>
</comment>
<reference evidence="1 2" key="1">
    <citation type="submission" date="2020-04" db="EMBL/GenBank/DDBJ databases">
        <authorList>
            <person name="Wallbank WR R."/>
            <person name="Pardo Diaz C."/>
            <person name="Kozak K."/>
            <person name="Martin S."/>
            <person name="Jiggins C."/>
            <person name="Moest M."/>
            <person name="Warren A I."/>
            <person name="Byers J.R.P. K."/>
            <person name="Montejo-Kovacevich G."/>
            <person name="Yen C E."/>
        </authorList>
    </citation>
    <scope>NUCLEOTIDE SEQUENCE [LARGE SCALE GENOMIC DNA]</scope>
</reference>
<dbReference type="Proteomes" id="UP000494106">
    <property type="component" value="Unassembled WGS sequence"/>
</dbReference>
<dbReference type="EMBL" id="CADEBC010000858">
    <property type="protein sequence ID" value="CAB3261737.1"/>
    <property type="molecule type" value="Genomic_DNA"/>
</dbReference>
<accession>A0A8S1BN63</accession>
<name>A0A8S1BN63_ARCPL</name>
<evidence type="ECO:0000313" key="1">
    <source>
        <dbReference type="EMBL" id="CAB3261737.1"/>
    </source>
</evidence>
<keyword evidence="2" id="KW-1185">Reference proteome</keyword>
<organism evidence="1 2">
    <name type="scientific">Arctia plantaginis</name>
    <name type="common">Wood tiger moth</name>
    <name type="synonym">Phalaena plantaginis</name>
    <dbReference type="NCBI Taxonomy" id="874455"/>
    <lineage>
        <taxon>Eukaryota</taxon>
        <taxon>Metazoa</taxon>
        <taxon>Ecdysozoa</taxon>
        <taxon>Arthropoda</taxon>
        <taxon>Hexapoda</taxon>
        <taxon>Insecta</taxon>
        <taxon>Pterygota</taxon>
        <taxon>Neoptera</taxon>
        <taxon>Endopterygota</taxon>
        <taxon>Lepidoptera</taxon>
        <taxon>Glossata</taxon>
        <taxon>Ditrysia</taxon>
        <taxon>Noctuoidea</taxon>
        <taxon>Erebidae</taxon>
        <taxon>Arctiinae</taxon>
        <taxon>Arctia</taxon>
    </lineage>
</organism>
<sequence length="83" mass="9758">MLCYMALALPVTRDMQDSDVRVQSEVTTKIEPVWSLDLQDVLVRARRETVRGKGCPRGKVFFKRRCISYKKYRQLAEGDYEEK</sequence>
<dbReference type="OrthoDB" id="7269025at2759"/>
<evidence type="ECO:0000313" key="2">
    <source>
        <dbReference type="Proteomes" id="UP000494106"/>
    </source>
</evidence>
<gene>
    <name evidence="1" type="ORF">APLA_LOCUS18123</name>
</gene>
<dbReference type="AlphaFoldDB" id="A0A8S1BN63"/>